<organism evidence="2 3">
    <name type="scientific">Paractinoplanes rhizophilus</name>
    <dbReference type="NCBI Taxonomy" id="1416877"/>
    <lineage>
        <taxon>Bacteria</taxon>
        <taxon>Bacillati</taxon>
        <taxon>Actinomycetota</taxon>
        <taxon>Actinomycetes</taxon>
        <taxon>Micromonosporales</taxon>
        <taxon>Micromonosporaceae</taxon>
        <taxon>Paractinoplanes</taxon>
    </lineage>
</organism>
<evidence type="ECO:0000313" key="2">
    <source>
        <dbReference type="EMBL" id="MFC7272753.1"/>
    </source>
</evidence>
<keyword evidence="1" id="KW-0812">Transmembrane</keyword>
<sequence length="71" mass="7751">MTFVYVFVLVVLSFCALWVWKRVGEPAAARPWRAYRAASSTEGVLAAQLAAGDITDDQYADAMAELAAKHC</sequence>
<accession>A0ABW2HHR3</accession>
<dbReference type="EMBL" id="JBHTBJ010000001">
    <property type="protein sequence ID" value="MFC7272753.1"/>
    <property type="molecule type" value="Genomic_DNA"/>
</dbReference>
<evidence type="ECO:0000256" key="1">
    <source>
        <dbReference type="SAM" id="Phobius"/>
    </source>
</evidence>
<comment type="caution">
    <text evidence="2">The sequence shown here is derived from an EMBL/GenBank/DDBJ whole genome shotgun (WGS) entry which is preliminary data.</text>
</comment>
<keyword evidence="1" id="KW-0472">Membrane</keyword>
<evidence type="ECO:0008006" key="4">
    <source>
        <dbReference type="Google" id="ProtNLM"/>
    </source>
</evidence>
<name>A0ABW2HHR3_9ACTN</name>
<keyword evidence="3" id="KW-1185">Reference proteome</keyword>
<keyword evidence="1" id="KW-1133">Transmembrane helix</keyword>
<proteinExistence type="predicted"/>
<reference evidence="3" key="1">
    <citation type="journal article" date="2019" name="Int. J. Syst. Evol. Microbiol.">
        <title>The Global Catalogue of Microorganisms (GCM) 10K type strain sequencing project: providing services to taxonomists for standard genome sequencing and annotation.</title>
        <authorList>
            <consortium name="The Broad Institute Genomics Platform"/>
            <consortium name="The Broad Institute Genome Sequencing Center for Infectious Disease"/>
            <person name="Wu L."/>
            <person name="Ma J."/>
        </authorList>
    </citation>
    <scope>NUCLEOTIDE SEQUENCE [LARGE SCALE GENOMIC DNA]</scope>
    <source>
        <strain evidence="3">XZYJT-10</strain>
    </source>
</reference>
<feature type="transmembrane region" description="Helical" evidence="1">
    <location>
        <begin position="6"/>
        <end position="23"/>
    </location>
</feature>
<dbReference type="RefSeq" id="WP_378964159.1">
    <property type="nucleotide sequence ID" value="NZ_JBHTBJ010000001.1"/>
</dbReference>
<evidence type="ECO:0000313" key="3">
    <source>
        <dbReference type="Proteomes" id="UP001596548"/>
    </source>
</evidence>
<dbReference type="Proteomes" id="UP001596548">
    <property type="component" value="Unassembled WGS sequence"/>
</dbReference>
<protein>
    <recommendedName>
        <fullName evidence="4">SHOCT domain-containing protein</fullName>
    </recommendedName>
</protein>
<gene>
    <name evidence="2" type="ORF">ACFQS1_02065</name>
</gene>